<evidence type="ECO:0000256" key="1">
    <source>
        <dbReference type="ARBA" id="ARBA00022754"/>
    </source>
</evidence>
<dbReference type="PANTHER" id="PTHR45721">
    <property type="entry name" value="LAMIN DM0-RELATED"/>
    <property type="match status" value="1"/>
</dbReference>
<dbReference type="GO" id="GO:0005882">
    <property type="term" value="C:intermediate filament"/>
    <property type="evidence" value="ECO:0007669"/>
    <property type="project" value="UniProtKB-KW"/>
</dbReference>
<feature type="coiled-coil region" evidence="3">
    <location>
        <begin position="157"/>
        <end position="205"/>
    </location>
</feature>
<dbReference type="GO" id="GO:0031507">
    <property type="term" value="P:heterochromatin formation"/>
    <property type="evidence" value="ECO:0007669"/>
    <property type="project" value="TreeGrafter"/>
</dbReference>
<dbReference type="GO" id="GO:0005200">
    <property type="term" value="F:structural constituent of cytoskeleton"/>
    <property type="evidence" value="ECO:0007669"/>
    <property type="project" value="TreeGrafter"/>
</dbReference>
<dbReference type="SUPFAM" id="SSF74853">
    <property type="entry name" value="Lamin A/C globular tail domain"/>
    <property type="match status" value="1"/>
</dbReference>
<dbReference type="InterPro" id="IPR039008">
    <property type="entry name" value="IF_rod_dom"/>
</dbReference>
<name>A0A158QIT9_RODNA</name>
<accession>A0A158QIT9</accession>
<dbReference type="WBParaSite" id="HNAJ_0001019401-mRNA-1">
    <property type="protein sequence ID" value="HNAJ_0001019401-mRNA-1"/>
    <property type="gene ID" value="HNAJ_0001019401"/>
</dbReference>
<evidence type="ECO:0000256" key="3">
    <source>
        <dbReference type="SAM" id="Coils"/>
    </source>
</evidence>
<protein>
    <submittedName>
        <fullName evidence="5">IF rod domain-containing protein</fullName>
    </submittedName>
</protein>
<dbReference type="GO" id="GO:0090435">
    <property type="term" value="P:protein localization to nuclear envelope"/>
    <property type="evidence" value="ECO:0007669"/>
    <property type="project" value="TreeGrafter"/>
</dbReference>
<dbReference type="GO" id="GO:0005652">
    <property type="term" value="C:nuclear lamina"/>
    <property type="evidence" value="ECO:0007669"/>
    <property type="project" value="TreeGrafter"/>
</dbReference>
<dbReference type="Gene3D" id="1.20.5.170">
    <property type="match status" value="1"/>
</dbReference>
<dbReference type="AlphaFoldDB" id="A0A158QIT9"/>
<evidence type="ECO:0000259" key="4">
    <source>
        <dbReference type="PROSITE" id="PS51842"/>
    </source>
</evidence>
<dbReference type="Pfam" id="PF00038">
    <property type="entry name" value="Filament"/>
    <property type="match status" value="1"/>
</dbReference>
<evidence type="ECO:0000313" key="5">
    <source>
        <dbReference type="WBParaSite" id="HNAJ_0001019401-mRNA-1"/>
    </source>
</evidence>
<evidence type="ECO:0000256" key="2">
    <source>
        <dbReference type="ARBA" id="ARBA00023054"/>
    </source>
</evidence>
<dbReference type="STRING" id="102285.A0A158QIT9"/>
<dbReference type="SUPFAM" id="SSF64593">
    <property type="entry name" value="Intermediate filament protein, coiled coil region"/>
    <property type="match status" value="1"/>
</dbReference>
<dbReference type="PROSITE" id="PS51842">
    <property type="entry name" value="IF_ROD_2"/>
    <property type="match status" value="1"/>
</dbReference>
<keyword evidence="1" id="KW-0403">Intermediate filament</keyword>
<sequence>LQSLTDQLKVAASEAAEIQQRCTKMAEERAKEIQEFKHLQEQLKEVCLKNERLTVAHHAAETDARILREEMELRKRVQNAEMKELSALVQRESTQEAVAIFRTEIMQVLREIQLEYEQRLEAARADIHSAYEVKARVLRKTGLTSGNVGVGGQTPSDKNLQQLVDEQKQKIRILEENNARMERTIREVRGTLRERERELETAKNRFEIELSASQGELQCLKTDFEALLDSKIGLELEIASYRRLIEREEERHSLDSSDFGKLRLEPPNSKPRFYSHTRSSKGNVCIIECAVDGTSVTIANIGSQIWSDGCKPADEEGLELSGGNRWEMGASTRTALLSPNGEVSFDHLNTQLFAEGKSTVPPPPPKIEQIF</sequence>
<dbReference type="InterPro" id="IPR036415">
    <property type="entry name" value="Lamin_tail_dom_sf"/>
</dbReference>
<dbReference type="GO" id="GO:0051664">
    <property type="term" value="P:nuclear pore localization"/>
    <property type="evidence" value="ECO:0007669"/>
    <property type="project" value="TreeGrafter"/>
</dbReference>
<feature type="coiled-coil region" evidence="3">
    <location>
        <begin position="68"/>
        <end position="126"/>
    </location>
</feature>
<reference evidence="5" key="1">
    <citation type="submission" date="2016-04" db="UniProtKB">
        <authorList>
            <consortium name="WormBaseParasite"/>
        </authorList>
    </citation>
    <scope>IDENTIFICATION</scope>
</reference>
<dbReference type="PANTHER" id="PTHR45721:SF12">
    <property type="entry name" value="INTERMEDIATE FILAMENT PROTEIN IFA-1"/>
    <property type="match status" value="1"/>
</dbReference>
<feature type="domain" description="IF rod" evidence="4">
    <location>
        <begin position="1"/>
        <end position="252"/>
    </location>
</feature>
<dbReference type="GO" id="GO:0006998">
    <property type="term" value="P:nuclear envelope organization"/>
    <property type="evidence" value="ECO:0007669"/>
    <property type="project" value="TreeGrafter"/>
</dbReference>
<organism evidence="5">
    <name type="scientific">Rodentolepis nana</name>
    <name type="common">Dwarf tapeworm</name>
    <name type="synonym">Hymenolepis nana</name>
    <dbReference type="NCBI Taxonomy" id="102285"/>
    <lineage>
        <taxon>Eukaryota</taxon>
        <taxon>Metazoa</taxon>
        <taxon>Spiralia</taxon>
        <taxon>Lophotrochozoa</taxon>
        <taxon>Platyhelminthes</taxon>
        <taxon>Cestoda</taxon>
        <taxon>Eucestoda</taxon>
        <taxon>Cyclophyllidea</taxon>
        <taxon>Hymenolepididae</taxon>
        <taxon>Rodentolepis</taxon>
    </lineage>
</organism>
<dbReference type="GO" id="GO:0007097">
    <property type="term" value="P:nuclear migration"/>
    <property type="evidence" value="ECO:0007669"/>
    <property type="project" value="TreeGrafter"/>
</dbReference>
<proteinExistence type="predicted"/>
<keyword evidence="2 3" id="KW-0175">Coiled coil</keyword>